<dbReference type="GO" id="GO:0016788">
    <property type="term" value="F:hydrolase activity, acting on ester bonds"/>
    <property type="evidence" value="ECO:0007669"/>
    <property type="project" value="InterPro"/>
</dbReference>
<keyword evidence="2" id="KW-0479">Metal-binding</keyword>
<dbReference type="PROSITE" id="PS01091">
    <property type="entry name" value="TATD_3"/>
    <property type="match status" value="1"/>
</dbReference>
<feature type="binding site" evidence="2">
    <location>
        <position position="77"/>
    </location>
    <ligand>
        <name>a divalent metal cation</name>
        <dbReference type="ChEBI" id="CHEBI:60240"/>
        <label>1</label>
    </ligand>
</feature>
<dbReference type="RefSeq" id="WP_068628766.1">
    <property type="nucleotide sequence ID" value="NZ_LSZQ01000013.1"/>
</dbReference>
<feature type="binding site" evidence="2">
    <location>
        <position position="117"/>
    </location>
    <ligand>
        <name>a divalent metal cation</name>
        <dbReference type="ChEBI" id="CHEBI:60240"/>
        <label>2</label>
    </ligand>
</feature>
<dbReference type="Proteomes" id="UP000070058">
    <property type="component" value="Unassembled WGS sequence"/>
</dbReference>
<proteinExistence type="predicted"/>
<dbReference type="EMBL" id="LSZQ01000013">
    <property type="protein sequence ID" value="KXU37607.1"/>
    <property type="molecule type" value="Genomic_DNA"/>
</dbReference>
<name>A0A139SSS1_9BACT</name>
<feature type="binding site" evidence="2">
    <location>
        <position position="191"/>
    </location>
    <ligand>
        <name>a divalent metal cation</name>
        <dbReference type="ChEBI" id="CHEBI:60240"/>
        <label>1</label>
    </ligand>
</feature>
<evidence type="ECO:0000256" key="2">
    <source>
        <dbReference type="PIRSR" id="PIRSR005902-1"/>
    </source>
</evidence>
<evidence type="ECO:0000313" key="3">
    <source>
        <dbReference type="EMBL" id="KXU37607.1"/>
    </source>
</evidence>
<dbReference type="InterPro" id="IPR032466">
    <property type="entry name" value="Metal_Hydrolase"/>
</dbReference>
<dbReference type="PANTHER" id="PTHR47176:SF1">
    <property type="entry name" value="OS04G0577500 PROTEIN"/>
    <property type="match status" value="1"/>
</dbReference>
<organism evidence="3 4">
    <name type="scientific">Cephaloticoccus primus</name>
    <dbReference type="NCBI Taxonomy" id="1548207"/>
    <lineage>
        <taxon>Bacteria</taxon>
        <taxon>Pseudomonadati</taxon>
        <taxon>Verrucomicrobiota</taxon>
        <taxon>Opitutia</taxon>
        <taxon>Opitutales</taxon>
        <taxon>Opitutaceae</taxon>
        <taxon>Cephaloticoccus</taxon>
    </lineage>
</organism>
<dbReference type="AlphaFoldDB" id="A0A139SSS1"/>
<dbReference type="PIRSF" id="PIRSF005902">
    <property type="entry name" value="DNase_TatD"/>
    <property type="match status" value="1"/>
</dbReference>
<feature type="binding site" evidence="2">
    <location>
        <position position="141"/>
    </location>
    <ligand>
        <name>a divalent metal cation</name>
        <dbReference type="ChEBI" id="CHEBI:60240"/>
        <label>2</label>
    </ligand>
</feature>
<dbReference type="InterPro" id="IPR001130">
    <property type="entry name" value="TatD-like"/>
</dbReference>
<dbReference type="STRING" id="1548207.AXK11_02090"/>
<sequence length="246" mass="26863">MTFYDAHTHRPTADCALAVLNSAEPGDWARVAAQAASDPRLIPSYGLHPWYCADAPAGWLAQLRAHLLENPRAQVGEIGLDRHMPRHLPPTPIEQQLAAFTPQLALAAELGRVATIHCTRAHGLLLDVLRATKPLPRLLLHAYSGSAELVKDFASLGACFSFGAGQLAPQRTRARAAARAVPPERLLVETDMPKETAADAPNAPQQLETPRPDLAQGYRTLAELRDEPFALFAERIGINFRQLFPQ</sequence>
<dbReference type="InterPro" id="IPR018228">
    <property type="entry name" value="DNase_TatD-rel_CS"/>
</dbReference>
<comment type="caution">
    <text evidence="3">The sequence shown here is derived from an EMBL/GenBank/DDBJ whole genome shotgun (WGS) entry which is preliminary data.</text>
</comment>
<evidence type="ECO:0000313" key="4">
    <source>
        <dbReference type="Proteomes" id="UP000070058"/>
    </source>
</evidence>
<evidence type="ECO:0000256" key="1">
    <source>
        <dbReference type="ARBA" id="ARBA00022801"/>
    </source>
</evidence>
<evidence type="ECO:0008006" key="5">
    <source>
        <dbReference type="Google" id="ProtNLM"/>
    </source>
</evidence>
<keyword evidence="4" id="KW-1185">Reference proteome</keyword>
<dbReference type="PANTHER" id="PTHR47176">
    <property type="entry name" value="OSJNBA0020J04.13 PROTEIN"/>
    <property type="match status" value="1"/>
</dbReference>
<dbReference type="SUPFAM" id="SSF51556">
    <property type="entry name" value="Metallo-dependent hydrolases"/>
    <property type="match status" value="1"/>
</dbReference>
<dbReference type="Gene3D" id="3.20.20.140">
    <property type="entry name" value="Metal-dependent hydrolases"/>
    <property type="match status" value="1"/>
</dbReference>
<dbReference type="Pfam" id="PF01026">
    <property type="entry name" value="TatD_DNase"/>
    <property type="match status" value="1"/>
</dbReference>
<reference evidence="4" key="1">
    <citation type="submission" date="2016-02" db="EMBL/GenBank/DDBJ databases">
        <authorList>
            <person name="Sanders J.G."/>
            <person name="Lin J.Y."/>
            <person name="Wertz J.T."/>
            <person name="Russell J.A."/>
            <person name="Moreau C.S."/>
            <person name="Powell S."/>
        </authorList>
    </citation>
    <scope>NUCLEOTIDE SEQUENCE [LARGE SCALE GENOMIC DNA]</scope>
    <source>
        <strain evidence="4">CAG34</strain>
    </source>
</reference>
<dbReference type="GO" id="GO:0046872">
    <property type="term" value="F:metal ion binding"/>
    <property type="evidence" value="ECO:0007669"/>
    <property type="project" value="UniProtKB-KW"/>
</dbReference>
<accession>A0A139SSS1</accession>
<protein>
    <recommendedName>
        <fullName evidence="5">Hydrolase TatD</fullName>
    </recommendedName>
</protein>
<gene>
    <name evidence="3" type="ORF">AXK11_02090</name>
</gene>
<keyword evidence="1" id="KW-0378">Hydrolase</keyword>